<comment type="subcellular location">
    <subcellularLocation>
        <location evidence="3">Cytoplasm</location>
    </subcellularLocation>
</comment>
<dbReference type="CDD" id="cd22760">
    <property type="entry name" value="OTU_plant_OTU4-like"/>
    <property type="match status" value="1"/>
</dbReference>
<dbReference type="OrthoDB" id="409956at2759"/>
<keyword evidence="3" id="KW-0833">Ubl conjugation pathway</keyword>
<evidence type="ECO:0000313" key="6">
    <source>
        <dbReference type="Proteomes" id="UP000634136"/>
    </source>
</evidence>
<dbReference type="InterPro" id="IPR003323">
    <property type="entry name" value="OTU_dom"/>
</dbReference>
<proteinExistence type="predicted"/>
<feature type="domain" description="OTU" evidence="4">
    <location>
        <begin position="1"/>
        <end position="138"/>
    </location>
</feature>
<evidence type="ECO:0000313" key="5">
    <source>
        <dbReference type="EMBL" id="KAF7824512.1"/>
    </source>
</evidence>
<dbReference type="InterPro" id="IPR047947">
    <property type="entry name" value="OTU4_OTU"/>
</dbReference>
<keyword evidence="3" id="KW-0788">Thiol protease</keyword>
<protein>
    <recommendedName>
        <fullName evidence="3">Ubiquitin thioesterase OTU</fullName>
        <ecNumber evidence="3">3.4.19.12</ecNumber>
    </recommendedName>
</protein>
<dbReference type="EMBL" id="JAAIUW010000007">
    <property type="protein sequence ID" value="KAF7824512.1"/>
    <property type="molecule type" value="Genomic_DNA"/>
</dbReference>
<dbReference type="Proteomes" id="UP000634136">
    <property type="component" value="Unassembled WGS sequence"/>
</dbReference>
<gene>
    <name evidence="5" type="ORF">G2W53_022656</name>
</gene>
<dbReference type="PANTHER" id="PTHR13312">
    <property type="entry name" value="HIV-INDUCED PROTEIN-7-LIKE PROTEASE"/>
    <property type="match status" value="1"/>
</dbReference>
<dbReference type="GO" id="GO:0004843">
    <property type="term" value="F:cysteine-type deubiquitinase activity"/>
    <property type="evidence" value="ECO:0007669"/>
    <property type="project" value="UniProtKB-UniRule"/>
</dbReference>
<dbReference type="PROSITE" id="PS50802">
    <property type="entry name" value="OTU"/>
    <property type="match status" value="1"/>
</dbReference>
<dbReference type="InterPro" id="IPR038765">
    <property type="entry name" value="Papain-like_cys_pep_sf"/>
</dbReference>
<dbReference type="GO" id="GO:0016579">
    <property type="term" value="P:protein deubiquitination"/>
    <property type="evidence" value="ECO:0007669"/>
    <property type="project" value="TreeGrafter"/>
</dbReference>
<keyword evidence="3" id="KW-0963">Cytoplasm</keyword>
<evidence type="ECO:0000259" key="4">
    <source>
        <dbReference type="PROSITE" id="PS50802"/>
    </source>
</evidence>
<dbReference type="GO" id="GO:0005829">
    <property type="term" value="C:cytosol"/>
    <property type="evidence" value="ECO:0007669"/>
    <property type="project" value="TreeGrafter"/>
</dbReference>
<organism evidence="5 6">
    <name type="scientific">Senna tora</name>
    <dbReference type="NCBI Taxonomy" id="362788"/>
    <lineage>
        <taxon>Eukaryota</taxon>
        <taxon>Viridiplantae</taxon>
        <taxon>Streptophyta</taxon>
        <taxon>Embryophyta</taxon>
        <taxon>Tracheophyta</taxon>
        <taxon>Spermatophyta</taxon>
        <taxon>Magnoliopsida</taxon>
        <taxon>eudicotyledons</taxon>
        <taxon>Gunneridae</taxon>
        <taxon>Pentapetalae</taxon>
        <taxon>rosids</taxon>
        <taxon>fabids</taxon>
        <taxon>Fabales</taxon>
        <taxon>Fabaceae</taxon>
        <taxon>Caesalpinioideae</taxon>
        <taxon>Cassia clade</taxon>
        <taxon>Senna</taxon>
    </lineage>
</organism>
<dbReference type="PANTHER" id="PTHR13312:SF6">
    <property type="entry name" value="UBIQUITIN THIOESTERASE OTU"/>
    <property type="match status" value="1"/>
</dbReference>
<keyword evidence="2 3" id="KW-0378">Hydrolase</keyword>
<dbReference type="AlphaFoldDB" id="A0A834WIY5"/>
<dbReference type="Pfam" id="PF02338">
    <property type="entry name" value="OTU"/>
    <property type="match status" value="1"/>
</dbReference>
<dbReference type="SUPFAM" id="SSF54001">
    <property type="entry name" value="Cysteine proteinases"/>
    <property type="match status" value="1"/>
</dbReference>
<evidence type="ECO:0000256" key="3">
    <source>
        <dbReference type="RuleBase" id="RU367104"/>
    </source>
</evidence>
<comment type="catalytic activity">
    <reaction evidence="1 3">
        <text>Thiol-dependent hydrolysis of ester, thioester, amide, peptide and isopeptide bonds formed by the C-terminal Gly of ubiquitin (a 76-residue protein attached to proteins as an intracellular targeting signal).</text>
        <dbReference type="EC" id="3.4.19.12"/>
    </reaction>
</comment>
<dbReference type="EC" id="3.4.19.12" evidence="3"/>
<accession>A0A834WIY5</accession>
<dbReference type="GO" id="GO:0030968">
    <property type="term" value="P:endoplasmic reticulum unfolded protein response"/>
    <property type="evidence" value="ECO:0007669"/>
    <property type="project" value="TreeGrafter"/>
</dbReference>
<reference evidence="5" key="1">
    <citation type="submission" date="2020-09" db="EMBL/GenBank/DDBJ databases">
        <title>Genome-Enabled Discovery of Anthraquinone Biosynthesis in Senna tora.</title>
        <authorList>
            <person name="Kang S.-H."/>
            <person name="Pandey R.P."/>
            <person name="Lee C.-M."/>
            <person name="Sim J.-S."/>
            <person name="Jeong J.-T."/>
            <person name="Choi B.-S."/>
            <person name="Jung M."/>
            <person name="Ginzburg D."/>
            <person name="Zhao K."/>
            <person name="Won S.Y."/>
            <person name="Oh T.-J."/>
            <person name="Yu Y."/>
            <person name="Kim N.-H."/>
            <person name="Lee O.R."/>
            <person name="Lee T.-H."/>
            <person name="Bashyal P."/>
            <person name="Kim T.-S."/>
            <person name="Lee W.-H."/>
            <person name="Kawkins C."/>
            <person name="Kim C.-K."/>
            <person name="Kim J.S."/>
            <person name="Ahn B.O."/>
            <person name="Rhee S.Y."/>
            <person name="Sohng J.K."/>
        </authorList>
    </citation>
    <scope>NUCLEOTIDE SEQUENCE</scope>
    <source>
        <tissue evidence="5">Leaf</tissue>
    </source>
</reference>
<keyword evidence="6" id="KW-1185">Reference proteome</keyword>
<name>A0A834WIY5_9FABA</name>
<comment type="caution">
    <text evidence="5">The sequence shown here is derived from an EMBL/GenBank/DDBJ whole genome shotgun (WGS) entry which is preliminary data.</text>
</comment>
<sequence>MYCAEIVGDGRCLFRSIVYGASLRSENFVPSESLQTELADDLRSKVADEFVKRREEFIDGDFDTYVSEIRKCNVWGGEPELLMASHVLQMPIVVYMKDSYYNGGFKRIAEYGQELYGNENPIMVVYNGSTHYDALTTQKEQYVESEIEEVEEEYQHHNLSNQTLPHKTHNYYKKGKGRQSRLMDEYYYDQEFNLASRKNKKNHLF</sequence>
<dbReference type="GO" id="GO:0005634">
    <property type="term" value="C:nucleus"/>
    <property type="evidence" value="ECO:0007669"/>
    <property type="project" value="TreeGrafter"/>
</dbReference>
<evidence type="ECO:0000256" key="1">
    <source>
        <dbReference type="ARBA" id="ARBA00000707"/>
    </source>
</evidence>
<dbReference type="Gene3D" id="3.90.70.80">
    <property type="match status" value="1"/>
</dbReference>
<keyword evidence="3" id="KW-0645">Protease</keyword>
<comment type="function">
    <text evidence="3">Hydrolase that can remove conjugated ubiquitin from proteins and may therefore play an important regulatory role at the level of protein turnover by preventing degradation.</text>
</comment>
<dbReference type="GO" id="GO:0036503">
    <property type="term" value="P:ERAD pathway"/>
    <property type="evidence" value="ECO:0007669"/>
    <property type="project" value="TreeGrafter"/>
</dbReference>
<evidence type="ECO:0000256" key="2">
    <source>
        <dbReference type="ARBA" id="ARBA00022801"/>
    </source>
</evidence>